<organism evidence="4 5">
    <name type="scientific">Labeo rohita</name>
    <name type="common">Indian major carp</name>
    <name type="synonym">Cyprinus rohita</name>
    <dbReference type="NCBI Taxonomy" id="84645"/>
    <lineage>
        <taxon>Eukaryota</taxon>
        <taxon>Metazoa</taxon>
        <taxon>Chordata</taxon>
        <taxon>Craniata</taxon>
        <taxon>Vertebrata</taxon>
        <taxon>Euteleostomi</taxon>
        <taxon>Actinopterygii</taxon>
        <taxon>Neopterygii</taxon>
        <taxon>Teleostei</taxon>
        <taxon>Ostariophysi</taxon>
        <taxon>Cypriniformes</taxon>
        <taxon>Cyprinidae</taxon>
        <taxon>Labeoninae</taxon>
        <taxon>Labeonini</taxon>
        <taxon>Labeo</taxon>
    </lineage>
</organism>
<dbReference type="Gene3D" id="3.30.870.10">
    <property type="entry name" value="Endonuclease Chain A"/>
    <property type="match status" value="1"/>
</dbReference>
<dbReference type="Pfam" id="PF13918">
    <property type="entry name" value="PLDc_3"/>
    <property type="match status" value="2"/>
</dbReference>
<dbReference type="SUPFAM" id="SSF56024">
    <property type="entry name" value="Phospholipase D/nuclease"/>
    <property type="match status" value="1"/>
</dbReference>
<dbReference type="GO" id="GO:0030705">
    <property type="term" value="P:cytoskeleton-dependent intracellular transport"/>
    <property type="evidence" value="ECO:0007669"/>
    <property type="project" value="InterPro"/>
</dbReference>
<dbReference type="Proteomes" id="UP000290572">
    <property type="component" value="Unassembled WGS sequence"/>
</dbReference>
<proteinExistence type="predicted"/>
<evidence type="ECO:0000313" key="5">
    <source>
        <dbReference type="Proteomes" id="UP000290572"/>
    </source>
</evidence>
<dbReference type="SUPFAM" id="SSF116907">
    <property type="entry name" value="Hook domain"/>
    <property type="match status" value="1"/>
</dbReference>
<protein>
    <submittedName>
        <fullName evidence="4">Inactive phospholipase D5-like protein</fullName>
    </submittedName>
</protein>
<reference evidence="4 5" key="1">
    <citation type="submission" date="2018-03" db="EMBL/GenBank/DDBJ databases">
        <title>Draft genome sequence of Rohu Carp (Labeo rohita).</title>
        <authorList>
            <person name="Das P."/>
            <person name="Kushwaha B."/>
            <person name="Joshi C.G."/>
            <person name="Kumar D."/>
            <person name="Nagpure N.S."/>
            <person name="Sahoo L."/>
            <person name="Das S.P."/>
            <person name="Bit A."/>
            <person name="Patnaik S."/>
            <person name="Meher P.K."/>
            <person name="Jayasankar P."/>
            <person name="Koringa P.G."/>
            <person name="Patel N.V."/>
            <person name="Hinsu A.T."/>
            <person name="Kumar R."/>
            <person name="Pandey M."/>
            <person name="Agarwal S."/>
            <person name="Srivastava S."/>
            <person name="Singh M."/>
            <person name="Iquebal M.A."/>
            <person name="Jaiswal S."/>
            <person name="Angadi U.B."/>
            <person name="Kumar N."/>
            <person name="Raza M."/>
            <person name="Shah T.M."/>
            <person name="Rai A."/>
            <person name="Jena J.K."/>
        </authorList>
    </citation>
    <scope>NUCLEOTIDE SEQUENCE [LARGE SCALE GENOMIC DNA]</scope>
    <source>
        <strain evidence="4">DASCIFA01</strain>
        <tissue evidence="4">Testis</tissue>
    </source>
</reference>
<dbReference type="InterPro" id="IPR043936">
    <property type="entry name" value="HOOK_N"/>
</dbReference>
<dbReference type="EMBL" id="QBIY01012556">
    <property type="protein sequence ID" value="RXN23869.1"/>
    <property type="molecule type" value="Genomic_DNA"/>
</dbReference>
<dbReference type="Gene3D" id="1.10.418.10">
    <property type="entry name" value="Calponin-like domain"/>
    <property type="match status" value="1"/>
</dbReference>
<dbReference type="InterPro" id="IPR032803">
    <property type="entry name" value="PLDc_3"/>
</dbReference>
<accession>A0A498MQL9</accession>
<dbReference type="PANTHER" id="PTHR10185:SF9">
    <property type="entry name" value="INACTIVE PHOSPHOLIPASE D5"/>
    <property type="match status" value="1"/>
</dbReference>
<keyword evidence="1" id="KW-0812">Transmembrane</keyword>
<dbReference type="STRING" id="84645.A0A498MQL9"/>
<dbReference type="PANTHER" id="PTHR10185">
    <property type="entry name" value="PHOSPHOLIPASE D - RELATED"/>
    <property type="match status" value="1"/>
</dbReference>
<evidence type="ECO:0000259" key="3">
    <source>
        <dbReference type="Pfam" id="PF19047"/>
    </source>
</evidence>
<evidence type="ECO:0000259" key="2">
    <source>
        <dbReference type="Pfam" id="PF13918"/>
    </source>
</evidence>
<feature type="domain" description="PLD-like" evidence="2">
    <location>
        <begin position="266"/>
        <end position="374"/>
    </location>
</feature>
<dbReference type="InterPro" id="IPR050874">
    <property type="entry name" value="Diverse_PLD-related"/>
</dbReference>
<feature type="domain" description="HOOK N-terminal" evidence="3">
    <location>
        <begin position="400"/>
        <end position="488"/>
    </location>
</feature>
<dbReference type="AlphaFoldDB" id="A0A498MQL9"/>
<feature type="domain" description="PLD-like" evidence="2">
    <location>
        <begin position="197"/>
        <end position="265"/>
    </location>
</feature>
<evidence type="ECO:0000256" key="1">
    <source>
        <dbReference type="SAM" id="Phobius"/>
    </source>
</evidence>
<keyword evidence="1" id="KW-0472">Membrane</keyword>
<keyword evidence="5" id="KW-1185">Reference proteome</keyword>
<dbReference type="InterPro" id="IPR036872">
    <property type="entry name" value="CH_dom_sf"/>
</dbReference>
<name>A0A498MQL9_LABRO</name>
<feature type="transmembrane region" description="Helical" evidence="1">
    <location>
        <begin position="21"/>
        <end position="43"/>
    </location>
</feature>
<gene>
    <name evidence="4" type="ORF">ROHU_022507</name>
</gene>
<dbReference type="Pfam" id="PF19047">
    <property type="entry name" value="HOOK_N"/>
    <property type="match status" value="1"/>
</dbReference>
<evidence type="ECO:0000313" key="4">
    <source>
        <dbReference type="EMBL" id="RXN23869.1"/>
    </source>
</evidence>
<sequence>MQYLTEPYCAFKKSQQKCIAVFALVCCFAVLVALIFSAVDVWGEDEDGVTEENCSKNCRIVLVENIPGELSFNPNSSTHLPLTMGLNHLLDQAKLSVEIVSPYWALTSTDQGSRVYSSYQGQYLFQRLLSLKSRGVKLKIVSDQPNSIELKSMSDRYAEVHYVNMTALTRGRLLSSFWVVDRKHIYIGSAGMNWKALSKLKELGVIVYDCSCLAMDLHRIFSFYWQLQYRDYIPSIWSKRVTAVFSRDEPLQLRLNNTDASAYVSLKELGVIVYDCSCLAMDLHRIFSFYWQLQYRDYIPSIWSKRVTAVFSRDEPLQLRLNNTDASAYVSTSPELFCPKGRSRDLDAIRHVIREAKRFIYISVTDYLPLVNRSFRGSPIIRNPKGTVQGLNKVNNDVSQRAQNLSVLIYHIKSYYQETLHQLIMMSPPNVLLLGRNPVCEEGLEEIRKLLLLLLGCVVQCERKEEYIEKIQSLDFDTKAAIAAHIQEVTHCQENVFDLHWLEMEGLCPEEWENLCRSMSINLKMLVDQRDRQFEAIVELMQGKETIKSVVFGDDSSLTEPTSSRLPLSQQHLALELTDAKAKIKRLRQEL</sequence>
<keyword evidence="1" id="KW-1133">Transmembrane helix</keyword>
<comment type="caution">
    <text evidence="4">The sequence shown here is derived from an EMBL/GenBank/DDBJ whole genome shotgun (WGS) entry which is preliminary data.</text>
</comment>